<name>A0A4Y8UGQ2_9GAMM</name>
<protein>
    <submittedName>
        <fullName evidence="1">Uncharacterized protein</fullName>
    </submittedName>
</protein>
<organism evidence="1 2">
    <name type="scientific">Gammaproteobacteria bacterium LSUCC0057</name>
    <dbReference type="NCBI Taxonomy" id="2559237"/>
    <lineage>
        <taxon>Bacteria</taxon>
        <taxon>Pseudomonadati</taxon>
        <taxon>Pseudomonadota</taxon>
        <taxon>Gammaproteobacteria</taxon>
        <taxon>Cellvibrionales</taxon>
        <taxon>Porticoccaceae</taxon>
        <taxon>SAR92 clade</taxon>
    </lineage>
</organism>
<reference evidence="1 2" key="1">
    <citation type="submission" date="2019-03" db="EMBL/GenBank/DDBJ databases">
        <title>Draft genome of Gammaproteobacteria bacterium LSUCC0057, a member of the SAR92 clade.</title>
        <authorList>
            <person name="Lanclos V.C."/>
            <person name="Doiron C."/>
            <person name="Henson M.W."/>
            <person name="Thrash J.C."/>
        </authorList>
    </citation>
    <scope>NUCLEOTIDE SEQUENCE [LARGE SCALE GENOMIC DNA]</scope>
    <source>
        <strain evidence="1 2">LSUCC0057</strain>
    </source>
</reference>
<accession>A0A4Y8UGQ2</accession>
<gene>
    <name evidence="1" type="ORF">E3W66_09290</name>
</gene>
<evidence type="ECO:0000313" key="2">
    <source>
        <dbReference type="Proteomes" id="UP000298133"/>
    </source>
</evidence>
<dbReference type="OrthoDB" id="9792397at2"/>
<proteinExistence type="predicted"/>
<dbReference type="AlphaFoldDB" id="A0A4Y8UGQ2"/>
<evidence type="ECO:0000313" key="1">
    <source>
        <dbReference type="EMBL" id="TFH67311.1"/>
    </source>
</evidence>
<dbReference type="Proteomes" id="UP000298133">
    <property type="component" value="Unassembled WGS sequence"/>
</dbReference>
<comment type="caution">
    <text evidence="1">The sequence shown here is derived from an EMBL/GenBank/DDBJ whole genome shotgun (WGS) entry which is preliminary data.</text>
</comment>
<dbReference type="EMBL" id="SPIA01000004">
    <property type="protein sequence ID" value="TFH67311.1"/>
    <property type="molecule type" value="Genomic_DNA"/>
</dbReference>
<sequence>MNPAELYREETYTDQKMGTIRKLVPVCADGSDDPERAVQFVGSAQVMTPMGAVPLTFALDGTTVGEAAADFAGKAQLAVEQTAKEIEQMRRDQASQIVVPGQGGGAGMPGGMGGGGMGGGAGGGIII</sequence>
<keyword evidence="2" id="KW-1185">Reference proteome</keyword>